<dbReference type="InterPro" id="IPR051122">
    <property type="entry name" value="SDR_DHRS6-like"/>
</dbReference>
<sequence length="249" mass="26115">MRLKNKVAIVTGAASGIGEAIAYTFAREGAKVIATDIQGDKLAEIIDNIQAEGHEAIGLVHDVSSRENWFGHVVATVVGTFGKIDILVNNAGISASQPFELQSEELWRKVYAINLNSVMLGMQAVLPHMPETGGSIINLSSIAAITGTAGAGAYTASKGAVSAISRAAAVDYAVRKIRVNALVPGNILTAMSEPFLTSPEYQPYFLGRIPMGTYGSSQDIANAALFLASDESSYITGIELPVDGGWTAK</sequence>
<dbReference type="SUPFAM" id="SSF51735">
    <property type="entry name" value="NAD(P)-binding Rossmann-fold domains"/>
    <property type="match status" value="1"/>
</dbReference>
<evidence type="ECO:0000313" key="3">
    <source>
        <dbReference type="EMBL" id="TWI16632.1"/>
    </source>
</evidence>
<dbReference type="PANTHER" id="PTHR43477:SF1">
    <property type="entry name" value="DIHYDROANTICAPSIN 7-DEHYDROGENASE"/>
    <property type="match status" value="1"/>
</dbReference>
<dbReference type="InterPro" id="IPR002347">
    <property type="entry name" value="SDR_fam"/>
</dbReference>
<accession>A0A562MA03</accession>
<comment type="caution">
    <text evidence="3">The sequence shown here is derived from an EMBL/GenBank/DDBJ whole genome shotgun (WGS) entry which is preliminary data.</text>
</comment>
<keyword evidence="2" id="KW-0560">Oxidoreductase</keyword>
<proteinExistence type="inferred from homology"/>
<organism evidence="3 4">
    <name type="scientific">Sphingobacterium siyangense</name>
    <dbReference type="NCBI Taxonomy" id="459529"/>
    <lineage>
        <taxon>Bacteria</taxon>
        <taxon>Pseudomonadati</taxon>
        <taxon>Bacteroidota</taxon>
        <taxon>Sphingobacteriia</taxon>
        <taxon>Sphingobacteriales</taxon>
        <taxon>Sphingobacteriaceae</taxon>
        <taxon>Sphingobacterium</taxon>
    </lineage>
</organism>
<dbReference type="EMBL" id="VLKR01000027">
    <property type="protein sequence ID" value="TWI16632.1"/>
    <property type="molecule type" value="Genomic_DNA"/>
</dbReference>
<dbReference type="PANTHER" id="PTHR43477">
    <property type="entry name" value="DIHYDROANTICAPSIN 7-DEHYDROGENASE"/>
    <property type="match status" value="1"/>
</dbReference>
<dbReference type="GO" id="GO:0016491">
    <property type="term" value="F:oxidoreductase activity"/>
    <property type="evidence" value="ECO:0007669"/>
    <property type="project" value="UniProtKB-KW"/>
</dbReference>
<evidence type="ECO:0000256" key="1">
    <source>
        <dbReference type="ARBA" id="ARBA00006484"/>
    </source>
</evidence>
<dbReference type="PRINTS" id="PR00081">
    <property type="entry name" value="GDHRDH"/>
</dbReference>
<dbReference type="PROSITE" id="PS00061">
    <property type="entry name" value="ADH_SHORT"/>
    <property type="match status" value="1"/>
</dbReference>
<dbReference type="AlphaFoldDB" id="A0A562MA03"/>
<dbReference type="RefSeq" id="WP_145329665.1">
    <property type="nucleotide sequence ID" value="NZ_VLKR01000027.1"/>
</dbReference>
<dbReference type="InterPro" id="IPR036291">
    <property type="entry name" value="NAD(P)-bd_dom_sf"/>
</dbReference>
<dbReference type="Pfam" id="PF13561">
    <property type="entry name" value="adh_short_C2"/>
    <property type="match status" value="1"/>
</dbReference>
<protein>
    <submittedName>
        <fullName evidence="3">NAD(P)-dependent dehydrogenase (Short-subunit alcohol dehydrogenase family)</fullName>
    </submittedName>
</protein>
<dbReference type="NCBIfam" id="NF005559">
    <property type="entry name" value="PRK07231.1"/>
    <property type="match status" value="1"/>
</dbReference>
<dbReference type="PRINTS" id="PR00080">
    <property type="entry name" value="SDRFAMILY"/>
</dbReference>
<dbReference type="OrthoDB" id="597477at2"/>
<dbReference type="FunFam" id="3.40.50.720:FF:000084">
    <property type="entry name" value="Short-chain dehydrogenase reductase"/>
    <property type="match status" value="1"/>
</dbReference>
<gene>
    <name evidence="3" type="ORF">IQ31_04167</name>
</gene>
<dbReference type="Proteomes" id="UP000315908">
    <property type="component" value="Unassembled WGS sequence"/>
</dbReference>
<dbReference type="CDD" id="cd05233">
    <property type="entry name" value="SDR_c"/>
    <property type="match status" value="1"/>
</dbReference>
<dbReference type="InterPro" id="IPR020904">
    <property type="entry name" value="Sc_DH/Rdtase_CS"/>
</dbReference>
<dbReference type="Gene3D" id="3.40.50.720">
    <property type="entry name" value="NAD(P)-binding Rossmann-like Domain"/>
    <property type="match status" value="1"/>
</dbReference>
<evidence type="ECO:0000313" key="4">
    <source>
        <dbReference type="Proteomes" id="UP000315908"/>
    </source>
</evidence>
<name>A0A562MA03_9SPHI</name>
<comment type="similarity">
    <text evidence="1">Belongs to the short-chain dehydrogenases/reductases (SDR) family.</text>
</comment>
<reference evidence="3 4" key="1">
    <citation type="journal article" date="2015" name="Stand. Genomic Sci.">
        <title>Genomic Encyclopedia of Bacterial and Archaeal Type Strains, Phase III: the genomes of soil and plant-associated and newly described type strains.</title>
        <authorList>
            <person name="Whitman W.B."/>
            <person name="Woyke T."/>
            <person name="Klenk H.P."/>
            <person name="Zhou Y."/>
            <person name="Lilburn T.G."/>
            <person name="Beck B.J."/>
            <person name="De Vos P."/>
            <person name="Vandamme P."/>
            <person name="Eisen J.A."/>
            <person name="Garrity G."/>
            <person name="Hugenholtz P."/>
            <person name="Kyrpides N.C."/>
        </authorList>
    </citation>
    <scope>NUCLEOTIDE SEQUENCE [LARGE SCALE GENOMIC DNA]</scope>
    <source>
        <strain evidence="3 4">CGMCC 1.6855</strain>
    </source>
</reference>
<evidence type="ECO:0000256" key="2">
    <source>
        <dbReference type="ARBA" id="ARBA00023002"/>
    </source>
</evidence>